<evidence type="ECO:0008006" key="5">
    <source>
        <dbReference type="Google" id="ProtNLM"/>
    </source>
</evidence>
<evidence type="ECO:0000313" key="4">
    <source>
        <dbReference type="Proteomes" id="UP000587508"/>
    </source>
</evidence>
<name>A0A6V7DKC6_9XANT</name>
<protein>
    <recommendedName>
        <fullName evidence="5">DUF2523 domain-containing protein</fullName>
    </recommendedName>
</protein>
<sequence length="123" mass="13395">MPFIGPILAWLARLGPLILNIFRAVKGSRWGLWLAFTLFQYGGGIVGKIVKFMGLSFVVNKWVTPELTTWFAGKFAGLDPVWVTYIKMVKLDSGITIILSAIAIAAASNVAASKRSDALNQPL</sequence>
<dbReference type="AlphaFoldDB" id="A0A6V7DKC6"/>
<organism evidence="3 4">
    <name type="scientific">Xanthomonas hortorum pv. carotae</name>
    <dbReference type="NCBI Taxonomy" id="487904"/>
    <lineage>
        <taxon>Bacteria</taxon>
        <taxon>Pseudomonadati</taxon>
        <taxon>Pseudomonadota</taxon>
        <taxon>Gammaproteobacteria</taxon>
        <taxon>Lysobacterales</taxon>
        <taxon>Lysobacteraceae</taxon>
        <taxon>Xanthomonas</taxon>
    </lineage>
</organism>
<keyword evidence="1" id="KW-0812">Transmembrane</keyword>
<dbReference type="Proteomes" id="UP000587508">
    <property type="component" value="Unassembled WGS sequence"/>
</dbReference>
<accession>A0A6V7DKC6</accession>
<dbReference type="EMBL" id="CAJDKC010000003">
    <property type="protein sequence ID" value="CAD0335890.1"/>
    <property type="molecule type" value="Genomic_DNA"/>
</dbReference>
<keyword evidence="1" id="KW-1133">Transmembrane helix</keyword>
<feature type="transmembrane region" description="Helical" evidence="1">
    <location>
        <begin position="6"/>
        <end position="25"/>
    </location>
</feature>
<evidence type="ECO:0000313" key="3">
    <source>
        <dbReference type="EMBL" id="CAD0336002.1"/>
    </source>
</evidence>
<proteinExistence type="predicted"/>
<dbReference type="EMBL" id="CAJDKC010000003">
    <property type="protein sequence ID" value="CAD0335880.1"/>
    <property type="molecule type" value="Genomic_DNA"/>
</dbReference>
<keyword evidence="1" id="KW-0472">Membrane</keyword>
<dbReference type="EMBL" id="CAJDKC010000003">
    <property type="protein sequence ID" value="CAD0336002.1"/>
    <property type="molecule type" value="Genomic_DNA"/>
</dbReference>
<dbReference type="RefSeq" id="WP_023905894.1">
    <property type="nucleotide sequence ID" value="NZ_CAJDKC010000003.1"/>
</dbReference>
<reference evidence="3 4" key="1">
    <citation type="submission" date="2020-07" db="EMBL/GenBank/DDBJ databases">
        <authorList>
            <person name="Pothier F. J."/>
        </authorList>
    </citation>
    <scope>NUCLEOTIDE SEQUENCE [LARGE SCALE GENOMIC DNA]</scope>
    <source>
        <strain evidence="3 4">CFBP 7900</strain>
    </source>
</reference>
<evidence type="ECO:0000256" key="1">
    <source>
        <dbReference type="SAM" id="Phobius"/>
    </source>
</evidence>
<evidence type="ECO:0000313" key="2">
    <source>
        <dbReference type="EMBL" id="CAD0335880.1"/>
    </source>
</evidence>
<comment type="caution">
    <text evidence="3">The sequence shown here is derived from an EMBL/GenBank/DDBJ whole genome shotgun (WGS) entry which is preliminary data.</text>
</comment>
<feature type="transmembrane region" description="Helical" evidence="1">
    <location>
        <begin position="94"/>
        <end position="112"/>
    </location>
</feature>
<feature type="transmembrane region" description="Helical" evidence="1">
    <location>
        <begin position="32"/>
        <end position="50"/>
    </location>
</feature>
<dbReference type="EMBL" id="CAJDKC010000003">
    <property type="protein sequence ID" value="CAD0335987.1"/>
    <property type="molecule type" value="Genomic_DNA"/>
</dbReference>
<gene>
    <name evidence="2" type="ORF">CFBP7900_22200</name>
    <name evidence="3" type="ORF">CFBP7900_22260</name>
</gene>